<keyword evidence="2" id="KW-0547">Nucleotide-binding</keyword>
<gene>
    <name evidence="8" type="ORF">GCM10009754_80990</name>
</gene>
<dbReference type="InterPro" id="IPR004408">
    <property type="entry name" value="Biotin_CoA_COase_ligase"/>
</dbReference>
<dbReference type="InterPro" id="IPR003142">
    <property type="entry name" value="BPL_C"/>
</dbReference>
<evidence type="ECO:0000313" key="8">
    <source>
        <dbReference type="EMBL" id="GAA1990420.1"/>
    </source>
</evidence>
<organism evidence="8 9">
    <name type="scientific">Amycolatopsis minnesotensis</name>
    <dbReference type="NCBI Taxonomy" id="337894"/>
    <lineage>
        <taxon>Bacteria</taxon>
        <taxon>Bacillati</taxon>
        <taxon>Actinomycetota</taxon>
        <taxon>Actinomycetes</taxon>
        <taxon>Pseudonocardiales</taxon>
        <taxon>Pseudonocardiaceae</taxon>
        <taxon>Amycolatopsis</taxon>
    </lineage>
</organism>
<proteinExistence type="predicted"/>
<dbReference type="NCBIfam" id="TIGR00121">
    <property type="entry name" value="birA_ligase"/>
    <property type="match status" value="1"/>
</dbReference>
<evidence type="ECO:0000256" key="2">
    <source>
        <dbReference type="ARBA" id="ARBA00022741"/>
    </source>
</evidence>
<dbReference type="InterPro" id="IPR004143">
    <property type="entry name" value="BPL_LPL_catalytic"/>
</dbReference>
<accession>A0ABP5E2B1</accession>
<evidence type="ECO:0000256" key="3">
    <source>
        <dbReference type="ARBA" id="ARBA00022840"/>
    </source>
</evidence>
<dbReference type="InterPro" id="IPR008988">
    <property type="entry name" value="Transcriptional_repressor_C"/>
</dbReference>
<evidence type="ECO:0000313" key="9">
    <source>
        <dbReference type="Proteomes" id="UP001501116"/>
    </source>
</evidence>
<dbReference type="PANTHER" id="PTHR12835">
    <property type="entry name" value="BIOTIN PROTEIN LIGASE"/>
    <property type="match status" value="1"/>
</dbReference>
<dbReference type="SUPFAM" id="SSF55681">
    <property type="entry name" value="Class II aaRS and biotin synthetases"/>
    <property type="match status" value="1"/>
</dbReference>
<keyword evidence="1 8" id="KW-0436">Ligase</keyword>
<keyword evidence="9" id="KW-1185">Reference proteome</keyword>
<dbReference type="Pfam" id="PF03099">
    <property type="entry name" value="BPL_LplA_LipB"/>
    <property type="match status" value="1"/>
</dbReference>
<dbReference type="EC" id="6.3.4.15" evidence="5"/>
<dbReference type="PANTHER" id="PTHR12835:SF5">
    <property type="entry name" value="BIOTIN--PROTEIN LIGASE"/>
    <property type="match status" value="1"/>
</dbReference>
<dbReference type="Proteomes" id="UP001501116">
    <property type="component" value="Unassembled WGS sequence"/>
</dbReference>
<feature type="domain" description="Biotin protein ligase C-terminal" evidence="6">
    <location>
        <begin position="223"/>
        <end position="270"/>
    </location>
</feature>
<dbReference type="GO" id="GO:0016874">
    <property type="term" value="F:ligase activity"/>
    <property type="evidence" value="ECO:0007669"/>
    <property type="project" value="UniProtKB-KW"/>
</dbReference>
<evidence type="ECO:0000259" key="6">
    <source>
        <dbReference type="Pfam" id="PF02237"/>
    </source>
</evidence>
<dbReference type="InterPro" id="IPR045864">
    <property type="entry name" value="aa-tRNA-synth_II/BPL/LPL"/>
</dbReference>
<evidence type="ECO:0000256" key="5">
    <source>
        <dbReference type="ARBA" id="ARBA00024227"/>
    </source>
</evidence>
<evidence type="ECO:0000256" key="4">
    <source>
        <dbReference type="ARBA" id="ARBA00023267"/>
    </source>
</evidence>
<dbReference type="Pfam" id="PF02237">
    <property type="entry name" value="BPL_C"/>
    <property type="match status" value="1"/>
</dbReference>
<protein>
    <recommendedName>
        <fullName evidence="5">biotin--[biotin carboxyl-carrier protein] ligase</fullName>
        <ecNumber evidence="5">6.3.4.15</ecNumber>
    </recommendedName>
</protein>
<dbReference type="EMBL" id="BAAANN010000055">
    <property type="protein sequence ID" value="GAA1990420.1"/>
    <property type="molecule type" value="Genomic_DNA"/>
</dbReference>
<sequence length="278" mass="28224">MTGIDVDRLRAELTGNAGAYAAVDVVASTGSTNADLREAAAADDPAADRTVLIAETQTAGVGRRARRWSSPKGTGLYLSVLLRPHEVSFANLGSLAVVAGLAVHDTATAVGVDAVLKWPNDVLAGPDRAKCAGILAEAVAGEEFAVVLGIGLNVLPLGERVPSGPGGLAATSLAEQGAAVTDRTEIAVKLLTAFAEREARWRAAAGDLARAGMLDGYRVHCATIGQDVKIMLPDGSSLLGTATGVDGAGQLTLTALDGTVRTVFAGDVVHLRPVGADD</sequence>
<name>A0ABP5E2B1_9PSEU</name>
<keyword evidence="3" id="KW-0067">ATP-binding</keyword>
<dbReference type="Gene3D" id="3.30.930.10">
    <property type="entry name" value="Bira Bifunctional Protein, Domain 2"/>
    <property type="match status" value="1"/>
</dbReference>
<feature type="domain" description="BPL/LPL catalytic" evidence="7">
    <location>
        <begin position="47"/>
        <end position="153"/>
    </location>
</feature>
<dbReference type="Gene3D" id="2.30.30.100">
    <property type="match status" value="1"/>
</dbReference>
<evidence type="ECO:0000259" key="7">
    <source>
        <dbReference type="Pfam" id="PF03099"/>
    </source>
</evidence>
<dbReference type="SUPFAM" id="SSF50037">
    <property type="entry name" value="C-terminal domain of transcriptional repressors"/>
    <property type="match status" value="1"/>
</dbReference>
<keyword evidence="4" id="KW-0092">Biotin</keyword>
<dbReference type="RefSeq" id="WP_344431016.1">
    <property type="nucleotide sequence ID" value="NZ_BAAANN010000055.1"/>
</dbReference>
<comment type="caution">
    <text evidence="8">The sequence shown here is derived from an EMBL/GenBank/DDBJ whole genome shotgun (WGS) entry which is preliminary data.</text>
</comment>
<dbReference type="CDD" id="cd16442">
    <property type="entry name" value="BPL"/>
    <property type="match status" value="1"/>
</dbReference>
<evidence type="ECO:0000256" key="1">
    <source>
        <dbReference type="ARBA" id="ARBA00022598"/>
    </source>
</evidence>
<reference evidence="9" key="1">
    <citation type="journal article" date="2019" name="Int. J. Syst. Evol. Microbiol.">
        <title>The Global Catalogue of Microorganisms (GCM) 10K type strain sequencing project: providing services to taxonomists for standard genome sequencing and annotation.</title>
        <authorList>
            <consortium name="The Broad Institute Genomics Platform"/>
            <consortium name="The Broad Institute Genome Sequencing Center for Infectious Disease"/>
            <person name="Wu L."/>
            <person name="Ma J."/>
        </authorList>
    </citation>
    <scope>NUCLEOTIDE SEQUENCE [LARGE SCALE GENOMIC DNA]</scope>
    <source>
        <strain evidence="9">JCM 14545</strain>
    </source>
</reference>